<dbReference type="Proteomes" id="UP000724584">
    <property type="component" value="Unassembled WGS sequence"/>
</dbReference>
<sequence>MRGARSRRRRMRLRRCSWVMSSCCWGERLVPPGTVGAAARAAWRMSARRSARVVAQVWRRVVMVWTWVKKKSAQRLATLGRALLDKKQRRRGIFQEIAQVTQVCWQLSGVHYSAGSALLLFLLLETETERRMRLPKTASKPLSGRNTIANSDDVGKNTSVIPAWSTGASSPDNAVFCCFDKNGVSPRDNEPT</sequence>
<proteinExistence type="predicted"/>
<dbReference type="EMBL" id="JAGIZQ010000007">
    <property type="protein sequence ID" value="KAH6617505.1"/>
    <property type="molecule type" value="Genomic_DNA"/>
</dbReference>
<evidence type="ECO:0000313" key="1">
    <source>
        <dbReference type="EMBL" id="KAH6617505.1"/>
    </source>
</evidence>
<name>A0ACB7NZ70_9PEZI</name>
<accession>A0ACB7NZ70</accession>
<evidence type="ECO:0000313" key="2">
    <source>
        <dbReference type="Proteomes" id="UP000724584"/>
    </source>
</evidence>
<keyword evidence="2" id="KW-1185">Reference proteome</keyword>
<gene>
    <name evidence="1" type="ORF">F5144DRAFT_586659</name>
</gene>
<comment type="caution">
    <text evidence="1">The sequence shown here is derived from an EMBL/GenBank/DDBJ whole genome shotgun (WGS) entry which is preliminary data.</text>
</comment>
<organism evidence="1 2">
    <name type="scientific">Chaetomium tenue</name>
    <dbReference type="NCBI Taxonomy" id="1854479"/>
    <lineage>
        <taxon>Eukaryota</taxon>
        <taxon>Fungi</taxon>
        <taxon>Dikarya</taxon>
        <taxon>Ascomycota</taxon>
        <taxon>Pezizomycotina</taxon>
        <taxon>Sordariomycetes</taxon>
        <taxon>Sordariomycetidae</taxon>
        <taxon>Sordariales</taxon>
        <taxon>Chaetomiaceae</taxon>
        <taxon>Chaetomium</taxon>
    </lineage>
</organism>
<reference evidence="1 2" key="1">
    <citation type="journal article" date="2021" name="Nat. Commun.">
        <title>Genetic determinants of endophytism in the Arabidopsis root mycobiome.</title>
        <authorList>
            <person name="Mesny F."/>
            <person name="Miyauchi S."/>
            <person name="Thiergart T."/>
            <person name="Pickel B."/>
            <person name="Atanasova L."/>
            <person name="Karlsson M."/>
            <person name="Huettel B."/>
            <person name="Barry K.W."/>
            <person name="Haridas S."/>
            <person name="Chen C."/>
            <person name="Bauer D."/>
            <person name="Andreopoulos W."/>
            <person name="Pangilinan J."/>
            <person name="LaButti K."/>
            <person name="Riley R."/>
            <person name="Lipzen A."/>
            <person name="Clum A."/>
            <person name="Drula E."/>
            <person name="Henrissat B."/>
            <person name="Kohler A."/>
            <person name="Grigoriev I.V."/>
            <person name="Martin F.M."/>
            <person name="Hacquard S."/>
        </authorList>
    </citation>
    <scope>NUCLEOTIDE SEQUENCE [LARGE SCALE GENOMIC DNA]</scope>
    <source>
        <strain evidence="1 2">MPI-SDFR-AT-0079</strain>
    </source>
</reference>
<protein>
    <submittedName>
        <fullName evidence="1">Uncharacterized protein</fullName>
    </submittedName>
</protein>